<keyword evidence="5" id="KW-0051">Antiviral defense</keyword>
<proteinExistence type="inferred from homology"/>
<comment type="function">
    <text evidence="1">This subunit might be involved in maturation of a crRNA intermediate to its mature form.</text>
</comment>
<dbReference type="PANTHER" id="PTHR38007">
    <property type="entry name" value="CRISPR SYSTEM CMS PROTEIN CSM5"/>
    <property type="match status" value="1"/>
</dbReference>
<evidence type="ECO:0000256" key="3">
    <source>
        <dbReference type="ARBA" id="ARBA00016113"/>
    </source>
</evidence>
<keyword evidence="4" id="KW-0694">RNA-binding</keyword>
<dbReference type="AlphaFoldDB" id="A0AA96DSG2"/>
<evidence type="ECO:0000256" key="1">
    <source>
        <dbReference type="ARBA" id="ARBA00003088"/>
    </source>
</evidence>
<evidence type="ECO:0000256" key="6">
    <source>
        <dbReference type="ARBA" id="ARBA00031720"/>
    </source>
</evidence>
<dbReference type="GO" id="GO:0051607">
    <property type="term" value="P:defense response to virus"/>
    <property type="evidence" value="ECO:0007669"/>
    <property type="project" value="UniProtKB-KW"/>
</dbReference>
<evidence type="ECO:0000256" key="2">
    <source>
        <dbReference type="ARBA" id="ARBA00006680"/>
    </source>
</evidence>
<comment type="similarity">
    <text evidence="2">Belongs to the CRISPR-associated Csm5 family.</text>
</comment>
<dbReference type="GO" id="GO:0003723">
    <property type="term" value="F:RNA binding"/>
    <property type="evidence" value="ECO:0007669"/>
    <property type="project" value="UniProtKB-KW"/>
</dbReference>
<dbReference type="InterPro" id="IPR010173">
    <property type="entry name" value="CRISPR-assoc_Csm5"/>
</dbReference>
<evidence type="ECO:0000259" key="7">
    <source>
        <dbReference type="Pfam" id="PF03787"/>
    </source>
</evidence>
<sequence length="354" mass="40910">MKTYKLKLTAISPIHIGTGEEYEPINYVIDKLDIKTPDGKIVKKDYMFVFDEMEFYTNLDNQKKQEFDKIVSDTSYDARFKLYTFILSHKEIAKKIAFQKIWVFSSVAKDYYDGVGKIAQKEGNGKKVFNKFSIAKTYISPNIKKPVLLGSSLKGSISTAYQEYLFKKFNSYDKVQDLMLKPTKENLFKKFSIADANPIKSITFVDEAKNLKRKKETSNSDGLPVRLQAIMNTSEFETQINIKDELVMEDIIKSCNTHYFPLFKSQFNYQTDEFTRKALSDNFIAKYENLALQPNQFLIKVGKHSGARAVTVDGIRNIKIMQGRNKPARYSTEETTFWSINKMPLGWLLCEVIE</sequence>
<dbReference type="PANTHER" id="PTHR38007:SF1">
    <property type="entry name" value="CRISPR SYSTEM CMS PROTEIN CSM5"/>
    <property type="match status" value="1"/>
</dbReference>
<evidence type="ECO:0000313" key="8">
    <source>
        <dbReference type="EMBL" id="WNL30473.1"/>
    </source>
</evidence>
<protein>
    <recommendedName>
        <fullName evidence="3">CRISPR system Cms protein Csm5</fullName>
    </recommendedName>
    <alternativeName>
        <fullName evidence="6">CRISPR type III A-associated protein Csm5</fullName>
    </alternativeName>
</protein>
<gene>
    <name evidence="8" type="ORF">RMQ68_03555</name>
</gene>
<reference evidence="8" key="1">
    <citation type="submission" date="2023-09" db="EMBL/GenBank/DDBJ databases">
        <title>Arcobacter tbilisiensis sp. nov. isolated from chicken meat in Tbilisi, Georgia.</title>
        <authorList>
            <person name="Matthias R."/>
            <person name="Zautner A.E."/>
        </authorList>
    </citation>
    <scope>NUCLEOTIDE SEQUENCE</scope>
    <source>
        <strain evidence="8">LEO 52</strain>
    </source>
</reference>
<evidence type="ECO:0000256" key="5">
    <source>
        <dbReference type="ARBA" id="ARBA00023118"/>
    </source>
</evidence>
<dbReference type="Pfam" id="PF03787">
    <property type="entry name" value="RAMPs"/>
    <property type="match status" value="1"/>
</dbReference>
<accession>A0AA96DSG2</accession>
<dbReference type="EMBL" id="CP134854">
    <property type="protein sequence ID" value="WNL30473.1"/>
    <property type="molecule type" value="Genomic_DNA"/>
</dbReference>
<dbReference type="InterPro" id="IPR005537">
    <property type="entry name" value="RAMP_III_fam"/>
</dbReference>
<evidence type="ECO:0000256" key="4">
    <source>
        <dbReference type="ARBA" id="ARBA00022884"/>
    </source>
</evidence>
<feature type="domain" description="CRISPR type III-associated protein" evidence="7">
    <location>
        <begin position="7"/>
        <end position="273"/>
    </location>
</feature>
<organism evidence="8">
    <name type="scientific">Arcobacter sp. AZ-2023</name>
    <dbReference type="NCBI Taxonomy" id="3074453"/>
    <lineage>
        <taxon>Bacteria</taxon>
        <taxon>Pseudomonadati</taxon>
        <taxon>Campylobacterota</taxon>
        <taxon>Epsilonproteobacteria</taxon>
        <taxon>Campylobacterales</taxon>
        <taxon>Arcobacteraceae</taxon>
        <taxon>Arcobacter</taxon>
    </lineage>
</organism>
<name>A0AA96DSG2_9BACT</name>